<proteinExistence type="predicted"/>
<sequence>MKTLKEIHSEANKYSESEPLQDAFVAGARWALTSKYYKPSELFNNNTEVETVDLEVEESSAIIQTEPAPTFEEFWEAYSYKKGRKKAEEKWNRLKLADKLACMAAVPAYVASTRKPTDPIVPHANIPFRMHPLTYLNGERWEDEIETPVNYEQQRNIQRSERAARLIASAYHQG</sequence>
<dbReference type="Proteomes" id="UP000283872">
    <property type="component" value="Unassembled WGS sequence"/>
</dbReference>
<dbReference type="AlphaFoldDB" id="A0A3E5E9G7"/>
<dbReference type="EMBL" id="QRVA01000006">
    <property type="protein sequence ID" value="RGS17963.1"/>
    <property type="molecule type" value="Genomic_DNA"/>
</dbReference>
<evidence type="ECO:0000313" key="1">
    <source>
        <dbReference type="EMBL" id="RGS17963.1"/>
    </source>
</evidence>
<evidence type="ECO:0000313" key="2">
    <source>
        <dbReference type="Proteomes" id="UP000283872"/>
    </source>
</evidence>
<name>A0A3E5E9G7_9BACT</name>
<organism evidence="1 2">
    <name type="scientific">Segatella copri</name>
    <dbReference type="NCBI Taxonomy" id="165179"/>
    <lineage>
        <taxon>Bacteria</taxon>
        <taxon>Pseudomonadati</taxon>
        <taxon>Bacteroidota</taxon>
        <taxon>Bacteroidia</taxon>
        <taxon>Bacteroidales</taxon>
        <taxon>Prevotellaceae</taxon>
        <taxon>Segatella</taxon>
    </lineage>
</organism>
<gene>
    <name evidence="1" type="ORF">DWY11_04060</name>
</gene>
<reference evidence="1 2" key="1">
    <citation type="submission" date="2018-08" db="EMBL/GenBank/DDBJ databases">
        <title>A genome reference for cultivated species of the human gut microbiota.</title>
        <authorList>
            <person name="Zou Y."/>
            <person name="Xue W."/>
            <person name="Luo G."/>
        </authorList>
    </citation>
    <scope>NUCLEOTIDE SEQUENCE [LARGE SCALE GENOMIC DNA]</scope>
    <source>
        <strain evidence="1 2">AF24-12</strain>
    </source>
</reference>
<accession>A0A3E5E9G7</accession>
<protein>
    <submittedName>
        <fullName evidence="1">Uncharacterized protein</fullName>
    </submittedName>
</protein>
<dbReference type="RefSeq" id="WP_117586335.1">
    <property type="nucleotide sequence ID" value="NZ_QRVA01000006.1"/>
</dbReference>
<comment type="caution">
    <text evidence="1">The sequence shown here is derived from an EMBL/GenBank/DDBJ whole genome shotgun (WGS) entry which is preliminary data.</text>
</comment>